<accession>A0A6C0CHF0</accession>
<evidence type="ECO:0000256" key="1">
    <source>
        <dbReference type="SAM" id="Phobius"/>
    </source>
</evidence>
<keyword evidence="1" id="KW-0472">Membrane</keyword>
<organism evidence="2">
    <name type="scientific">viral metagenome</name>
    <dbReference type="NCBI Taxonomy" id="1070528"/>
    <lineage>
        <taxon>unclassified sequences</taxon>
        <taxon>metagenomes</taxon>
        <taxon>organismal metagenomes</taxon>
    </lineage>
</organism>
<evidence type="ECO:0000313" key="2">
    <source>
        <dbReference type="EMBL" id="QHT03602.1"/>
    </source>
</evidence>
<sequence>MGDKSFSTQQLLLLLAVVALVVGLVFHIIYLVKDRTVETAQDEYNKNNALMFFGLSIALATAGFLWAKGGHHMKATVEI</sequence>
<dbReference type="AlphaFoldDB" id="A0A6C0CHF0"/>
<dbReference type="EMBL" id="MN739414">
    <property type="protein sequence ID" value="QHT03602.1"/>
    <property type="molecule type" value="Genomic_DNA"/>
</dbReference>
<name>A0A6C0CHF0_9ZZZZ</name>
<feature type="transmembrane region" description="Helical" evidence="1">
    <location>
        <begin position="12"/>
        <end position="30"/>
    </location>
</feature>
<keyword evidence="1" id="KW-1133">Transmembrane helix</keyword>
<protein>
    <submittedName>
        <fullName evidence="2">Uncharacterized protein</fullName>
    </submittedName>
</protein>
<proteinExistence type="predicted"/>
<keyword evidence="1" id="KW-0812">Transmembrane</keyword>
<reference evidence="2" key="1">
    <citation type="journal article" date="2020" name="Nature">
        <title>Giant virus diversity and host interactions through global metagenomics.</title>
        <authorList>
            <person name="Schulz F."/>
            <person name="Roux S."/>
            <person name="Paez-Espino D."/>
            <person name="Jungbluth S."/>
            <person name="Walsh D.A."/>
            <person name="Denef V.J."/>
            <person name="McMahon K.D."/>
            <person name="Konstantinidis K.T."/>
            <person name="Eloe-Fadrosh E.A."/>
            <person name="Kyrpides N.C."/>
            <person name="Woyke T."/>
        </authorList>
    </citation>
    <scope>NUCLEOTIDE SEQUENCE</scope>
    <source>
        <strain evidence="2">GVMAG-M-3300021079-18</strain>
    </source>
</reference>
<feature type="transmembrane region" description="Helical" evidence="1">
    <location>
        <begin position="50"/>
        <end position="67"/>
    </location>
</feature>